<name>A0A1W4W9W9_AGRPL</name>
<keyword evidence="5" id="KW-0326">Glycosidase</keyword>
<evidence type="ECO:0000256" key="9">
    <source>
        <dbReference type="SAM" id="SignalP"/>
    </source>
</evidence>
<dbReference type="SUPFAM" id="SSF51445">
    <property type="entry name" value="(Trans)glycosidases"/>
    <property type="match status" value="1"/>
</dbReference>
<dbReference type="AlphaFoldDB" id="A0A1W4W9W9"/>
<feature type="chain" id="PRO_5010708918" evidence="9">
    <location>
        <begin position="23"/>
        <end position="552"/>
    </location>
</feature>
<accession>A0A1W4W9W9</accession>
<dbReference type="PANTHER" id="PTHR10353:SF36">
    <property type="entry name" value="LP05116P"/>
    <property type="match status" value="1"/>
</dbReference>
<dbReference type="PANTHER" id="PTHR10353">
    <property type="entry name" value="GLYCOSYL HYDROLASE"/>
    <property type="match status" value="1"/>
</dbReference>
<evidence type="ECO:0000256" key="6">
    <source>
        <dbReference type="RuleBase" id="RU003690"/>
    </source>
</evidence>
<organism evidence="10 11">
    <name type="scientific">Agrilus planipennis</name>
    <name type="common">Emerald ash borer</name>
    <name type="synonym">Agrilus marcopoli</name>
    <dbReference type="NCBI Taxonomy" id="224129"/>
    <lineage>
        <taxon>Eukaryota</taxon>
        <taxon>Metazoa</taxon>
        <taxon>Ecdysozoa</taxon>
        <taxon>Arthropoda</taxon>
        <taxon>Hexapoda</taxon>
        <taxon>Insecta</taxon>
        <taxon>Pterygota</taxon>
        <taxon>Neoptera</taxon>
        <taxon>Endopterygota</taxon>
        <taxon>Coleoptera</taxon>
        <taxon>Polyphaga</taxon>
        <taxon>Elateriformia</taxon>
        <taxon>Buprestoidea</taxon>
        <taxon>Buprestidae</taxon>
        <taxon>Agrilinae</taxon>
        <taxon>Agrilus</taxon>
    </lineage>
</organism>
<dbReference type="STRING" id="224129.A0A1W4W9W9"/>
<dbReference type="GeneID" id="108733927"/>
<evidence type="ECO:0000313" key="10">
    <source>
        <dbReference type="Proteomes" id="UP000192223"/>
    </source>
</evidence>
<evidence type="ECO:0000256" key="3">
    <source>
        <dbReference type="ARBA" id="ARBA00022801"/>
    </source>
</evidence>
<dbReference type="Gene3D" id="3.20.20.80">
    <property type="entry name" value="Glycosidases"/>
    <property type="match status" value="1"/>
</dbReference>
<dbReference type="RefSeq" id="XP_018320791.1">
    <property type="nucleotide sequence ID" value="XM_018465289.2"/>
</dbReference>
<feature type="region of interest" description="Disordered" evidence="7">
    <location>
        <begin position="493"/>
        <end position="523"/>
    </location>
</feature>
<dbReference type="InParanoid" id="A0A1W4W9W9"/>
<dbReference type="OrthoDB" id="65569at2759"/>
<sequence length="552" mass="62222">MHSKCLLLVVTLTSGVLHLTEAVCIPDNILFGVGSASYQIEGAWNYGDKSESIWDDLTHNYPELVSAEANGDVAADSFNKINEDVAQLQSIGVHFYQFSLSWSRLLPEGYSNNVSAVGLQYYNDLIDALVAADIIPMVVLYHWDLPTILQKLGGWTNPELIDIYTDYARVAFENFGDRVKYWITFSSPSEVCKAYGADNRAPAGVSSSQTGIGEYLCANTILKAHARTYHLYNDTYRPDQNGTIGIALFANWYEPDTISSVDIIAAIRALHFEIGLYANPIFTSAGDYPTMVKDTIRRRSAAEGFPYSRLPELTAQEIEYIKFTSDFFGVNHYTTYMAADRQMYSSDPEYFLDLEVTYWQPQLDWEDTAVDWVKVVPWGFRRLLVWLQREYNYGPTFYITENGYPDYGEVDDDLRISYIQRQVSALQDAIADGVSVGAYTYWNFLDGFEWLEGYNVTYGMVSVNMTDPNRSRTLKSSARYYRDLIRSRSVEPDQNCNFTSVPTTPPPTDNPDESTTSAPPSGLASTFAMPHNLGVMLSISTVTMVLFSLIRS</sequence>
<dbReference type="InterPro" id="IPR001360">
    <property type="entry name" value="Glyco_hydro_1"/>
</dbReference>
<comment type="similarity">
    <text evidence="1 6">Belongs to the glycosyl hydrolase 1 family.</text>
</comment>
<reference evidence="11" key="1">
    <citation type="submission" date="2025-08" db="UniProtKB">
        <authorList>
            <consortium name="RefSeq"/>
        </authorList>
    </citation>
    <scope>IDENTIFICATION</scope>
    <source>
        <tissue evidence="11">Entire body</tissue>
    </source>
</reference>
<evidence type="ECO:0000256" key="5">
    <source>
        <dbReference type="ARBA" id="ARBA00023295"/>
    </source>
</evidence>
<comment type="subunit">
    <text evidence="2">Homodimer.</text>
</comment>
<evidence type="ECO:0000256" key="4">
    <source>
        <dbReference type="ARBA" id="ARBA00023180"/>
    </source>
</evidence>
<keyword evidence="10" id="KW-1185">Reference proteome</keyword>
<feature type="transmembrane region" description="Helical" evidence="8">
    <location>
        <begin position="533"/>
        <end position="550"/>
    </location>
</feature>
<proteinExistence type="inferred from homology"/>
<dbReference type="GO" id="GO:0008422">
    <property type="term" value="F:beta-glucosidase activity"/>
    <property type="evidence" value="ECO:0007669"/>
    <property type="project" value="TreeGrafter"/>
</dbReference>
<feature type="signal peptide" evidence="9">
    <location>
        <begin position="1"/>
        <end position="22"/>
    </location>
</feature>
<keyword evidence="8" id="KW-1133">Transmembrane helix</keyword>
<evidence type="ECO:0000256" key="8">
    <source>
        <dbReference type="SAM" id="Phobius"/>
    </source>
</evidence>
<dbReference type="PRINTS" id="PR00131">
    <property type="entry name" value="GLHYDRLASE1"/>
</dbReference>
<dbReference type="GO" id="GO:0005975">
    <property type="term" value="P:carbohydrate metabolic process"/>
    <property type="evidence" value="ECO:0007669"/>
    <property type="project" value="InterPro"/>
</dbReference>
<evidence type="ECO:0000256" key="2">
    <source>
        <dbReference type="ARBA" id="ARBA00011738"/>
    </source>
</evidence>
<gene>
    <name evidence="11" type="primary">LOC108733927</name>
</gene>
<dbReference type="Proteomes" id="UP000192223">
    <property type="component" value="Unplaced"/>
</dbReference>
<dbReference type="KEGG" id="apln:108733927"/>
<keyword evidence="8" id="KW-0472">Membrane</keyword>
<evidence type="ECO:0000256" key="7">
    <source>
        <dbReference type="SAM" id="MobiDB-lite"/>
    </source>
</evidence>
<evidence type="ECO:0000256" key="1">
    <source>
        <dbReference type="ARBA" id="ARBA00010838"/>
    </source>
</evidence>
<dbReference type="Pfam" id="PF00232">
    <property type="entry name" value="Glyco_hydro_1"/>
    <property type="match status" value="1"/>
</dbReference>
<keyword evidence="9" id="KW-0732">Signal</keyword>
<keyword evidence="4" id="KW-0325">Glycoprotein</keyword>
<dbReference type="InterPro" id="IPR017853">
    <property type="entry name" value="GH"/>
</dbReference>
<keyword evidence="3" id="KW-0378">Hydrolase</keyword>
<keyword evidence="8" id="KW-0812">Transmembrane</keyword>
<protein>
    <submittedName>
        <fullName evidence="11">Myrosinase 1-like</fullName>
    </submittedName>
</protein>
<dbReference type="FunFam" id="3.20.20.80:FF:000013">
    <property type="entry name" value="lactase-phlorizin hydrolase"/>
    <property type="match status" value="1"/>
</dbReference>
<evidence type="ECO:0000313" key="11">
    <source>
        <dbReference type="RefSeq" id="XP_018320791.1"/>
    </source>
</evidence>